<dbReference type="InterPro" id="IPR011663">
    <property type="entry name" value="UTRA"/>
</dbReference>
<dbReference type="InterPro" id="IPR036388">
    <property type="entry name" value="WH-like_DNA-bd_sf"/>
</dbReference>
<keyword evidence="3" id="KW-0804">Transcription</keyword>
<comment type="caution">
    <text evidence="5">The sequence shown here is derived from an EMBL/GenBank/DDBJ whole genome shotgun (WGS) entry which is preliminary data.</text>
</comment>
<dbReference type="PRINTS" id="PR00035">
    <property type="entry name" value="HTHGNTR"/>
</dbReference>
<dbReference type="InterPro" id="IPR000524">
    <property type="entry name" value="Tscrpt_reg_HTH_GntR"/>
</dbReference>
<dbReference type="PANTHER" id="PTHR44846">
    <property type="entry name" value="MANNOSYL-D-GLYCERATE TRANSPORT/METABOLISM SYSTEM REPRESSOR MNGR-RELATED"/>
    <property type="match status" value="1"/>
</dbReference>
<evidence type="ECO:0000256" key="3">
    <source>
        <dbReference type="ARBA" id="ARBA00023163"/>
    </source>
</evidence>
<accession>A0ABW7K1I9</accession>
<keyword evidence="1" id="KW-0805">Transcription regulation</keyword>
<organism evidence="5 8">
    <name type="scientific">Antrihabitans spumae</name>
    <dbReference type="NCBI Taxonomy" id="3373370"/>
    <lineage>
        <taxon>Bacteria</taxon>
        <taxon>Bacillati</taxon>
        <taxon>Actinomycetota</taxon>
        <taxon>Actinomycetes</taxon>
        <taxon>Mycobacteriales</taxon>
        <taxon>Nocardiaceae</taxon>
        <taxon>Antrihabitans</taxon>
    </lineage>
</organism>
<dbReference type="Gene3D" id="1.10.10.10">
    <property type="entry name" value="Winged helix-like DNA-binding domain superfamily/Winged helix DNA-binding domain"/>
    <property type="match status" value="1"/>
</dbReference>
<evidence type="ECO:0000256" key="2">
    <source>
        <dbReference type="ARBA" id="ARBA00023125"/>
    </source>
</evidence>
<protein>
    <submittedName>
        <fullName evidence="5">GntR family transcriptional regulator</fullName>
    </submittedName>
</protein>
<dbReference type="Gene3D" id="3.40.1410.10">
    <property type="entry name" value="Chorismate lyase-like"/>
    <property type="match status" value="1"/>
</dbReference>
<evidence type="ECO:0000313" key="5">
    <source>
        <dbReference type="EMBL" id="MFH5228308.1"/>
    </source>
</evidence>
<dbReference type="RefSeq" id="WP_395123696.1">
    <property type="nucleotide sequence ID" value="NZ_JBIMSN010000026.1"/>
</dbReference>
<dbReference type="EMBL" id="JBIMSN010000026">
    <property type="protein sequence ID" value="MFH5228308.1"/>
    <property type="molecule type" value="Genomic_DNA"/>
</dbReference>
<dbReference type="CDD" id="cd07377">
    <property type="entry name" value="WHTH_GntR"/>
    <property type="match status" value="1"/>
</dbReference>
<dbReference type="SUPFAM" id="SSF64288">
    <property type="entry name" value="Chorismate lyase-like"/>
    <property type="match status" value="1"/>
</dbReference>
<evidence type="ECO:0000259" key="4">
    <source>
        <dbReference type="PROSITE" id="PS50949"/>
    </source>
</evidence>
<dbReference type="SUPFAM" id="SSF46785">
    <property type="entry name" value="Winged helix' DNA-binding domain"/>
    <property type="match status" value="1"/>
</dbReference>
<evidence type="ECO:0000313" key="8">
    <source>
        <dbReference type="Proteomes" id="UP001609219"/>
    </source>
</evidence>
<evidence type="ECO:0000313" key="6">
    <source>
        <dbReference type="EMBL" id="MFH5241265.1"/>
    </source>
</evidence>
<dbReference type="EMBL" id="JBIMSP010000005">
    <property type="protein sequence ID" value="MFH5241265.1"/>
    <property type="molecule type" value="Genomic_DNA"/>
</dbReference>
<dbReference type="Pfam" id="PF07702">
    <property type="entry name" value="UTRA"/>
    <property type="match status" value="1"/>
</dbReference>
<dbReference type="PANTHER" id="PTHR44846:SF1">
    <property type="entry name" value="MANNOSYL-D-GLYCERATE TRANSPORT_METABOLISM SYSTEM REPRESSOR MNGR-RELATED"/>
    <property type="match status" value="1"/>
</dbReference>
<dbReference type="InterPro" id="IPR050679">
    <property type="entry name" value="Bact_HTH_transcr_reg"/>
</dbReference>
<name>A0ABW7K1I9_9NOCA</name>
<dbReference type="Proteomes" id="UP001609176">
    <property type="component" value="Unassembled WGS sequence"/>
</dbReference>
<dbReference type="InterPro" id="IPR036390">
    <property type="entry name" value="WH_DNA-bd_sf"/>
</dbReference>
<reference evidence="7 8" key="1">
    <citation type="submission" date="2024-10" db="EMBL/GenBank/DDBJ databases">
        <authorList>
            <person name="Riesco R."/>
        </authorList>
    </citation>
    <scope>NUCLEOTIDE SEQUENCE [LARGE SCALE GENOMIC DNA]</scope>
    <source>
        <strain evidence="6 7">NCIMB 15448</strain>
        <strain evidence="5 8">NCIMB 15450</strain>
    </source>
</reference>
<proteinExistence type="predicted"/>
<keyword evidence="2" id="KW-0238">DNA-binding</keyword>
<evidence type="ECO:0000313" key="7">
    <source>
        <dbReference type="Proteomes" id="UP001609176"/>
    </source>
</evidence>
<dbReference type="InterPro" id="IPR028978">
    <property type="entry name" value="Chorismate_lyase_/UTRA_dom_sf"/>
</dbReference>
<evidence type="ECO:0000256" key="1">
    <source>
        <dbReference type="ARBA" id="ARBA00023015"/>
    </source>
</evidence>
<gene>
    <name evidence="6" type="ORF">ACHIPV_05115</name>
    <name evidence="5" type="ORF">ACHIRB_06915</name>
</gene>
<dbReference type="PROSITE" id="PS50949">
    <property type="entry name" value="HTH_GNTR"/>
    <property type="match status" value="1"/>
</dbReference>
<dbReference type="Proteomes" id="UP001609219">
    <property type="component" value="Unassembled WGS sequence"/>
</dbReference>
<sequence length="253" mass="27856">MSQPTDASARYRQIAADLLKQIAAQEYKDGASLPSESELASRYDVSRGTIRQAFAKLRGDGVIASRQGARRVVVASPRVQSFDELYSFSRWARATGDLPASRTVALELRTATTEECKQLDLEEGSRVYHLTRVRLLGGEPVMIERTAYVEKVGAVLPGIALDSESITDRLDELGVVLHSADHTIDALAATAADARLLGVRPRTPLLRERRRTADPAGMPIEWSDDRWRSDAIAFSVRNTRDVSSLLKRGSPQP</sequence>
<dbReference type="SMART" id="SM00345">
    <property type="entry name" value="HTH_GNTR"/>
    <property type="match status" value="1"/>
</dbReference>
<feature type="domain" description="HTH gntR-type" evidence="4">
    <location>
        <begin position="8"/>
        <end position="77"/>
    </location>
</feature>
<keyword evidence="8" id="KW-1185">Reference proteome</keyword>
<dbReference type="SMART" id="SM00866">
    <property type="entry name" value="UTRA"/>
    <property type="match status" value="1"/>
</dbReference>
<dbReference type="Pfam" id="PF00392">
    <property type="entry name" value="GntR"/>
    <property type="match status" value="1"/>
</dbReference>